<dbReference type="EMBL" id="KV417693">
    <property type="protein sequence ID" value="KZP09749.1"/>
    <property type="molecule type" value="Genomic_DNA"/>
</dbReference>
<evidence type="ECO:0008006" key="3">
    <source>
        <dbReference type="Google" id="ProtNLM"/>
    </source>
</evidence>
<dbReference type="AlphaFoldDB" id="A0A165YNK7"/>
<gene>
    <name evidence="1" type="ORF">FIBSPDRAFT_922481</name>
</gene>
<keyword evidence="2" id="KW-1185">Reference proteome</keyword>
<protein>
    <recommendedName>
        <fullName evidence="3">Fungal-type protein kinase domain-containing protein</fullName>
    </recommendedName>
</protein>
<name>A0A165YNK7_9AGAM</name>
<dbReference type="Proteomes" id="UP000076532">
    <property type="component" value="Unassembled WGS sequence"/>
</dbReference>
<reference evidence="1 2" key="1">
    <citation type="journal article" date="2016" name="Mol. Biol. Evol.">
        <title>Comparative Genomics of Early-Diverging Mushroom-Forming Fungi Provides Insights into the Origins of Lignocellulose Decay Capabilities.</title>
        <authorList>
            <person name="Nagy L.G."/>
            <person name="Riley R."/>
            <person name="Tritt A."/>
            <person name="Adam C."/>
            <person name="Daum C."/>
            <person name="Floudas D."/>
            <person name="Sun H."/>
            <person name="Yadav J.S."/>
            <person name="Pangilinan J."/>
            <person name="Larsson K.H."/>
            <person name="Matsuura K."/>
            <person name="Barry K."/>
            <person name="Labutti K."/>
            <person name="Kuo R."/>
            <person name="Ohm R.A."/>
            <person name="Bhattacharya S.S."/>
            <person name="Shirouzu T."/>
            <person name="Yoshinaga Y."/>
            <person name="Martin F.M."/>
            <person name="Grigoriev I.V."/>
            <person name="Hibbett D.S."/>
        </authorList>
    </citation>
    <scope>NUCLEOTIDE SEQUENCE [LARGE SCALE GENOMIC DNA]</scope>
    <source>
        <strain evidence="1 2">CBS 109695</strain>
    </source>
</reference>
<dbReference type="STRING" id="436010.A0A165YNK7"/>
<dbReference type="OrthoDB" id="3255221at2759"/>
<accession>A0A165YNK7</accession>
<proteinExistence type="predicted"/>
<organism evidence="1 2">
    <name type="scientific">Athelia psychrophila</name>
    <dbReference type="NCBI Taxonomy" id="1759441"/>
    <lineage>
        <taxon>Eukaryota</taxon>
        <taxon>Fungi</taxon>
        <taxon>Dikarya</taxon>
        <taxon>Basidiomycota</taxon>
        <taxon>Agaricomycotina</taxon>
        <taxon>Agaricomycetes</taxon>
        <taxon>Agaricomycetidae</taxon>
        <taxon>Atheliales</taxon>
        <taxon>Atheliaceae</taxon>
        <taxon>Athelia</taxon>
    </lineage>
</organism>
<evidence type="ECO:0000313" key="2">
    <source>
        <dbReference type="Proteomes" id="UP000076532"/>
    </source>
</evidence>
<evidence type="ECO:0000313" key="1">
    <source>
        <dbReference type="EMBL" id="KZP09749.1"/>
    </source>
</evidence>
<sequence>MAWPAHILRKSNRLTDTETIRNKFYPLYDDILNECFPRDQFSICPQYATTLAQAGDPCAIDFTITYVIEALDIDSVVFILEIKPPTYLHVLSARKSADAQIRSRFGDIAHLVKIPKLYAISAIGKRLCYYTFDMATRTIHPTHIADSTIYVQDTAPIERWDSNVVEPEGHDRFLAVVQEIQAMVNNLCTSTFVK</sequence>